<accession>A0ABP7UHT4</accession>
<dbReference type="RefSeq" id="WP_425554353.1">
    <property type="nucleotide sequence ID" value="NZ_BAABDK010000025.1"/>
</dbReference>
<gene>
    <name evidence="1" type="ORF">GCM10022409_31940</name>
</gene>
<sequence length="154" mass="16784">MCLFGRIGQALLTARTTGTDPFAVIELVLSWGEFTVSVGEAQQLAQPANFDFLPRVVEHYATLRRYAPAFLAALPLRAAPATRPLLAALDVLRGMNATGVRKLQADAPTAFISKRWQKLALTAEGLDRRYCELCALAELKNALRSGGIWVLGSR</sequence>
<reference evidence="2" key="1">
    <citation type="journal article" date="2019" name="Int. J. Syst. Evol. Microbiol.">
        <title>The Global Catalogue of Microorganisms (GCM) 10K type strain sequencing project: providing services to taxonomists for standard genome sequencing and annotation.</title>
        <authorList>
            <consortium name="The Broad Institute Genomics Platform"/>
            <consortium name="The Broad Institute Genome Sequencing Center for Infectious Disease"/>
            <person name="Wu L."/>
            <person name="Ma J."/>
        </authorList>
    </citation>
    <scope>NUCLEOTIDE SEQUENCE [LARGE SCALE GENOMIC DNA]</scope>
    <source>
        <strain evidence="2">JCM 17225</strain>
    </source>
</reference>
<dbReference type="Proteomes" id="UP001501469">
    <property type="component" value="Unassembled WGS sequence"/>
</dbReference>
<protein>
    <submittedName>
        <fullName evidence="1">Uncharacterized protein</fullName>
    </submittedName>
</protein>
<proteinExistence type="predicted"/>
<keyword evidence="2" id="KW-1185">Reference proteome</keyword>
<evidence type="ECO:0000313" key="2">
    <source>
        <dbReference type="Proteomes" id="UP001501469"/>
    </source>
</evidence>
<organism evidence="1 2">
    <name type="scientific">Hymenobacter glaciei</name>
    <dbReference type="NCBI Taxonomy" id="877209"/>
    <lineage>
        <taxon>Bacteria</taxon>
        <taxon>Pseudomonadati</taxon>
        <taxon>Bacteroidota</taxon>
        <taxon>Cytophagia</taxon>
        <taxon>Cytophagales</taxon>
        <taxon>Hymenobacteraceae</taxon>
        <taxon>Hymenobacter</taxon>
    </lineage>
</organism>
<comment type="caution">
    <text evidence="1">The sequence shown here is derived from an EMBL/GenBank/DDBJ whole genome shotgun (WGS) entry which is preliminary data.</text>
</comment>
<dbReference type="EMBL" id="BAABDK010000025">
    <property type="protein sequence ID" value="GAA4043545.1"/>
    <property type="molecule type" value="Genomic_DNA"/>
</dbReference>
<name>A0ABP7UHT4_9BACT</name>
<evidence type="ECO:0000313" key="1">
    <source>
        <dbReference type="EMBL" id="GAA4043545.1"/>
    </source>
</evidence>